<evidence type="ECO:0000256" key="5">
    <source>
        <dbReference type="ARBA" id="ARBA00022737"/>
    </source>
</evidence>
<feature type="chain" id="PRO_5027597316" evidence="13">
    <location>
        <begin position="21"/>
        <end position="735"/>
    </location>
</feature>
<dbReference type="InterPro" id="IPR003989">
    <property type="entry name" value="VCAM-1"/>
</dbReference>
<feature type="signal peptide" evidence="13">
    <location>
        <begin position="1"/>
        <end position="20"/>
    </location>
</feature>
<dbReference type="InterPro" id="IPR047012">
    <property type="entry name" value="ICAM_VCAM"/>
</dbReference>
<evidence type="ECO:0000256" key="2">
    <source>
        <dbReference type="ARBA" id="ARBA00022475"/>
    </source>
</evidence>
<dbReference type="Pfam" id="PF00047">
    <property type="entry name" value="ig"/>
    <property type="match status" value="1"/>
</dbReference>
<dbReference type="InterPro" id="IPR013151">
    <property type="entry name" value="Immunoglobulin_dom"/>
</dbReference>
<evidence type="ECO:0000256" key="6">
    <source>
        <dbReference type="ARBA" id="ARBA00022889"/>
    </source>
</evidence>
<dbReference type="PANTHER" id="PTHR13771:SF14">
    <property type="entry name" value="VASCULAR CELL ADHESION PROTEIN 1"/>
    <property type="match status" value="1"/>
</dbReference>
<dbReference type="PRINTS" id="PR01474">
    <property type="entry name" value="VCAM1"/>
</dbReference>
<evidence type="ECO:0000259" key="14">
    <source>
        <dbReference type="PROSITE" id="PS50835"/>
    </source>
</evidence>
<dbReference type="InParanoid" id="A0A6P3VBT9"/>
<accession>A0A6P3VBT9</accession>
<organism evidence="15 16">
    <name type="scientific">Octodon degus</name>
    <name type="common">Degu</name>
    <name type="synonym">Sciurus degus</name>
    <dbReference type="NCBI Taxonomy" id="10160"/>
    <lineage>
        <taxon>Eukaryota</taxon>
        <taxon>Metazoa</taxon>
        <taxon>Chordata</taxon>
        <taxon>Craniata</taxon>
        <taxon>Vertebrata</taxon>
        <taxon>Euteleostomi</taxon>
        <taxon>Mammalia</taxon>
        <taxon>Eutheria</taxon>
        <taxon>Euarchontoglires</taxon>
        <taxon>Glires</taxon>
        <taxon>Rodentia</taxon>
        <taxon>Hystricomorpha</taxon>
        <taxon>Octodontidae</taxon>
        <taxon>Octodon</taxon>
    </lineage>
</organism>
<dbReference type="GO" id="GO:0098609">
    <property type="term" value="P:cell-cell adhesion"/>
    <property type="evidence" value="ECO:0007669"/>
    <property type="project" value="InterPro"/>
</dbReference>
<protein>
    <submittedName>
        <fullName evidence="16">Vascular cell adhesion protein 1</fullName>
    </submittedName>
</protein>
<keyword evidence="6" id="KW-0130">Cell adhesion</keyword>
<comment type="subcellular location">
    <subcellularLocation>
        <location evidence="1">Cell membrane</location>
        <topology evidence="1">Single-pass type I membrane protein</topology>
    </subcellularLocation>
</comment>
<keyword evidence="4 13" id="KW-0732">Signal</keyword>
<dbReference type="FunCoup" id="A0A6P3VBT9">
    <property type="interactions" value="545"/>
</dbReference>
<keyword evidence="8 12" id="KW-0472">Membrane</keyword>
<dbReference type="InterPro" id="IPR003598">
    <property type="entry name" value="Ig_sub2"/>
</dbReference>
<dbReference type="PANTHER" id="PTHR13771">
    <property type="entry name" value="INTERCELLULAR ADHESION MOLECULE"/>
    <property type="match status" value="1"/>
</dbReference>
<evidence type="ECO:0000313" key="15">
    <source>
        <dbReference type="Proteomes" id="UP000515203"/>
    </source>
</evidence>
<keyword evidence="2" id="KW-1003">Cell membrane</keyword>
<dbReference type="Proteomes" id="UP000515203">
    <property type="component" value="Unplaced"/>
</dbReference>
<dbReference type="CTD" id="7412"/>
<dbReference type="OrthoDB" id="10045578at2759"/>
<dbReference type="InterPro" id="IPR013783">
    <property type="entry name" value="Ig-like_fold"/>
</dbReference>
<proteinExistence type="predicted"/>
<evidence type="ECO:0000256" key="9">
    <source>
        <dbReference type="ARBA" id="ARBA00023157"/>
    </source>
</evidence>
<keyword evidence="11" id="KW-0393">Immunoglobulin domain</keyword>
<dbReference type="Pfam" id="PF07679">
    <property type="entry name" value="I-set"/>
    <property type="match status" value="2"/>
</dbReference>
<evidence type="ECO:0000256" key="8">
    <source>
        <dbReference type="ARBA" id="ARBA00023136"/>
    </source>
</evidence>
<dbReference type="InterPro" id="IPR013098">
    <property type="entry name" value="Ig_I-set"/>
</dbReference>
<evidence type="ECO:0000256" key="10">
    <source>
        <dbReference type="ARBA" id="ARBA00023180"/>
    </source>
</evidence>
<gene>
    <name evidence="16" type="primary">Vcam1</name>
</gene>
<keyword evidence="3 12" id="KW-0812">Transmembrane</keyword>
<evidence type="ECO:0000256" key="3">
    <source>
        <dbReference type="ARBA" id="ARBA00022692"/>
    </source>
</evidence>
<dbReference type="SUPFAM" id="SSF48726">
    <property type="entry name" value="Immunoglobulin"/>
    <property type="match status" value="7"/>
</dbReference>
<dbReference type="Pfam" id="PF13927">
    <property type="entry name" value="Ig_3"/>
    <property type="match status" value="1"/>
</dbReference>
<feature type="transmembrane region" description="Helical" evidence="12">
    <location>
        <begin position="695"/>
        <end position="716"/>
    </location>
</feature>
<dbReference type="PRINTS" id="PR01472">
    <property type="entry name" value="ICAMVCAM1"/>
</dbReference>
<dbReference type="SMART" id="SM00408">
    <property type="entry name" value="IGc2"/>
    <property type="match status" value="5"/>
</dbReference>
<dbReference type="PROSITE" id="PS50835">
    <property type="entry name" value="IG_LIKE"/>
    <property type="match status" value="5"/>
</dbReference>
<keyword evidence="7 12" id="KW-1133">Transmembrane helix</keyword>
<dbReference type="GeneID" id="101581305"/>
<evidence type="ECO:0000256" key="1">
    <source>
        <dbReference type="ARBA" id="ARBA00004251"/>
    </source>
</evidence>
<dbReference type="SMART" id="SM00409">
    <property type="entry name" value="IG"/>
    <property type="match status" value="5"/>
</dbReference>
<keyword evidence="15" id="KW-1185">Reference proteome</keyword>
<dbReference type="RefSeq" id="XP_012371420.1">
    <property type="nucleotide sequence ID" value="XM_012515966.2"/>
</dbReference>
<name>A0A6P3VBT9_OCTDE</name>
<keyword evidence="5" id="KW-0677">Repeat</keyword>
<evidence type="ECO:0000256" key="11">
    <source>
        <dbReference type="ARBA" id="ARBA00023319"/>
    </source>
</evidence>
<keyword evidence="9" id="KW-1015">Disulfide bond</keyword>
<dbReference type="GO" id="GO:0005178">
    <property type="term" value="F:integrin binding"/>
    <property type="evidence" value="ECO:0007669"/>
    <property type="project" value="InterPro"/>
</dbReference>
<feature type="domain" description="Ig-like" evidence="14">
    <location>
        <begin position="511"/>
        <end position="595"/>
    </location>
</feature>
<evidence type="ECO:0000256" key="4">
    <source>
        <dbReference type="ARBA" id="ARBA00022729"/>
    </source>
</evidence>
<dbReference type="InterPro" id="IPR008424">
    <property type="entry name" value="Ig_C2-set"/>
</dbReference>
<dbReference type="Gene3D" id="2.60.40.10">
    <property type="entry name" value="Immunoglobulins"/>
    <property type="match status" value="7"/>
</dbReference>
<evidence type="ECO:0000256" key="7">
    <source>
        <dbReference type="ARBA" id="ARBA00022989"/>
    </source>
</evidence>
<feature type="domain" description="Ig-like" evidence="14">
    <location>
        <begin position="21"/>
        <end position="107"/>
    </location>
</feature>
<evidence type="ECO:0000313" key="16">
    <source>
        <dbReference type="RefSeq" id="XP_012371420.1"/>
    </source>
</evidence>
<feature type="domain" description="Ig-like" evidence="14">
    <location>
        <begin position="600"/>
        <end position="678"/>
    </location>
</feature>
<dbReference type="InterPro" id="IPR003599">
    <property type="entry name" value="Ig_sub"/>
</dbReference>
<dbReference type="FunFam" id="2.60.40.10:FF:000817">
    <property type="entry name" value="Vascular cell adhesion molecule 1"/>
    <property type="match status" value="1"/>
</dbReference>
<reference evidence="16" key="1">
    <citation type="submission" date="2025-08" db="UniProtKB">
        <authorList>
            <consortium name="RefSeq"/>
        </authorList>
    </citation>
    <scope>IDENTIFICATION</scope>
</reference>
<dbReference type="InterPro" id="IPR003987">
    <property type="entry name" value="ICAM_VCAM_N"/>
</dbReference>
<dbReference type="InterPro" id="IPR007110">
    <property type="entry name" value="Ig-like_dom"/>
</dbReference>
<dbReference type="AlphaFoldDB" id="A0A6P3VBT9"/>
<evidence type="ECO:0000256" key="12">
    <source>
        <dbReference type="SAM" id="Phobius"/>
    </source>
</evidence>
<dbReference type="FunFam" id="2.60.40.10:FF:000625">
    <property type="entry name" value="Vascular cell adhesion molecule 1"/>
    <property type="match status" value="2"/>
</dbReference>
<feature type="domain" description="Ig-like" evidence="14">
    <location>
        <begin position="328"/>
        <end position="393"/>
    </location>
</feature>
<dbReference type="GO" id="GO:0005886">
    <property type="term" value="C:plasma membrane"/>
    <property type="evidence" value="ECO:0007669"/>
    <property type="project" value="UniProtKB-SubCell"/>
</dbReference>
<feature type="domain" description="Ig-like" evidence="14">
    <location>
        <begin position="223"/>
        <end position="307"/>
    </location>
</feature>
<evidence type="ECO:0000256" key="13">
    <source>
        <dbReference type="SAM" id="SignalP"/>
    </source>
</evidence>
<keyword evidence="10" id="KW-0325">Glycoprotein</keyword>
<dbReference type="InterPro" id="IPR036179">
    <property type="entry name" value="Ig-like_dom_sf"/>
</dbReference>
<dbReference type="FunFam" id="2.60.40.10:FF:000782">
    <property type="entry name" value="Vascular cell adhesion molecule 1"/>
    <property type="match status" value="2"/>
</dbReference>
<dbReference type="Pfam" id="PF05790">
    <property type="entry name" value="C2-set"/>
    <property type="match status" value="2"/>
</dbReference>
<sequence length="735" mass="80716">MAMIFGAWKILWTVFAVSQAFRIETSPESRTLAQIGDSVSLTCSSMDCEAPSFSWRTQIDSPLNAKVRTEGARSTLTMDPVGFENEHSYLCTATCGPQKQEKGVRVDIYSFPKDPEIQLSDLPEVGKPVTVRCVVPKVFPPDRLEVELLKGGSTLISQHFAEDEVKKALETKSLEASFTPTVEDTGKVLVCRAKLNIDESTDFEESSPKERETSRELQVYISPKNTAITVHPSASLQEGDSVTMTCSSEGLPAPEILWSKKLDNGNLQLLSRNASLTLIAMKKEDSGIYVCEGVNQRGRNRKEIELVVQEKAFTVDVSPGHQVVTQVGDSLVLTCSVAGCENPFFSWRTQRNNPLGGMVRSDRTESTVALSSVGFENEDHYVCTVTCRHRKVEREIHVKLYSLPQDPEIEMSDLLVSGHPTTVICKAPLVYPAARLEIEIYKGEALMMNKYFSGEMNMTSLENRSLEMTFTPSPEDTGKVLVCRAKLHIDGVESEPKQRQSARPLSVRVAPAGATVLVQPSSTLEEGSSVNMTCTAHGLPAPRILWSRQLSSGELQPLAENATLSLASAKLDDSGTYVCEGINEAGISRKEVELTIQVAPRDIQLTAFPSKNVKEGDMVIISCTCGNVPETWIILKKKTDTGDTVLKSVGGVYTIHKVQLEDAGVYECESKDKLRSLTLDVKGRDSDKDYFSPELLALCCASFLIMPAIGVIVCFARRANMRGSYSLVEAQKSKV</sequence>